<dbReference type="SMART" id="SM00388">
    <property type="entry name" value="HisKA"/>
    <property type="match status" value="1"/>
</dbReference>
<dbReference type="EC" id="2.7.13.3" evidence="2"/>
<dbReference type="SUPFAM" id="SSF47384">
    <property type="entry name" value="Homodimeric domain of signal transducing histidine kinase"/>
    <property type="match status" value="1"/>
</dbReference>
<keyword evidence="6 11" id="KW-0418">Kinase</keyword>
<comment type="catalytic activity">
    <reaction evidence="1">
        <text>ATP + protein L-histidine = ADP + protein N-phospho-L-histidine.</text>
        <dbReference type="EC" id="2.7.13.3"/>
    </reaction>
</comment>
<feature type="domain" description="Histidine kinase" evidence="10">
    <location>
        <begin position="281"/>
        <end position="487"/>
    </location>
</feature>
<dbReference type="GO" id="GO:0005524">
    <property type="term" value="F:ATP binding"/>
    <property type="evidence" value="ECO:0007669"/>
    <property type="project" value="UniProtKB-KW"/>
</dbReference>
<feature type="transmembrane region" description="Helical" evidence="9">
    <location>
        <begin position="230"/>
        <end position="252"/>
    </location>
</feature>
<dbReference type="Pfam" id="PF02518">
    <property type="entry name" value="HATPase_c"/>
    <property type="match status" value="1"/>
</dbReference>
<dbReference type="PRINTS" id="PR00344">
    <property type="entry name" value="BCTRLSENSOR"/>
</dbReference>
<dbReference type="OrthoDB" id="6993188at2"/>
<keyword evidence="9" id="KW-0472">Membrane</keyword>
<dbReference type="InterPro" id="IPR003594">
    <property type="entry name" value="HATPase_dom"/>
</dbReference>
<comment type="caution">
    <text evidence="11">The sequence shown here is derived from an EMBL/GenBank/DDBJ whole genome shotgun (WGS) entry which is preliminary data.</text>
</comment>
<evidence type="ECO:0000256" key="6">
    <source>
        <dbReference type="ARBA" id="ARBA00022777"/>
    </source>
</evidence>
<dbReference type="Gene3D" id="3.30.565.10">
    <property type="entry name" value="Histidine kinase-like ATPase, C-terminal domain"/>
    <property type="match status" value="1"/>
</dbReference>
<keyword evidence="5" id="KW-0547">Nucleotide-binding</keyword>
<dbReference type="InterPro" id="IPR036890">
    <property type="entry name" value="HATPase_C_sf"/>
</dbReference>
<dbReference type="Gene3D" id="1.10.287.130">
    <property type="match status" value="1"/>
</dbReference>
<dbReference type="PANTHER" id="PTHR43065">
    <property type="entry name" value="SENSOR HISTIDINE KINASE"/>
    <property type="match status" value="1"/>
</dbReference>
<dbReference type="Proteomes" id="UP000030063">
    <property type="component" value="Unassembled WGS sequence"/>
</dbReference>
<keyword evidence="9" id="KW-0812">Transmembrane</keyword>
<evidence type="ECO:0000259" key="10">
    <source>
        <dbReference type="PROSITE" id="PS50109"/>
    </source>
</evidence>
<sequence>MSRGQEVLMAVPSVGETRMLEGETTTKQFNLLRWFSLASLLIIASVAISLGVISTRFVVDESIERDAMLSAQFIQAIADVQVRYAELPPDMPMSEYLDPRRDILQPAVTQQVLKVSRKEFLDHISNLPDVLLANIYAQDRVIIWSTNPELIGKSDSDNFFLEEAFRLKRRVASSHYKVSDRKIEQKFLRMPEDLFIENYIPLLDGAGNVMSMIEIYKEPMDLIARIQRGYVVIWLTAGIGGGLIYFSLYWIVRRASVLLASQQKQLIANETFVTLGEMSSSVAHSLRNPLAVIRSSAELALELAGKPATKNINDIIDQVDRMSKWVRDLLITSRPLSGESETVDPAAAIRDTLYAFEHQLKRSKVEVELTAESAPAVISQRVLLSQVLNSLLANAIEAMPEGGRLGVKIEQDGTKKWLHMTIHDSGKGMSRQQEMMAFKPFYTTKQGGLGVGLVMVKRIMERFGGKVSLVSREQKGTSVCLSFRIAEGGSYGTQHIDCRG</sequence>
<evidence type="ECO:0000256" key="5">
    <source>
        <dbReference type="ARBA" id="ARBA00022741"/>
    </source>
</evidence>
<dbReference type="CDD" id="cd00082">
    <property type="entry name" value="HisKA"/>
    <property type="match status" value="1"/>
</dbReference>
<dbReference type="PROSITE" id="PS50109">
    <property type="entry name" value="HIS_KIN"/>
    <property type="match status" value="1"/>
</dbReference>
<dbReference type="GO" id="GO:0000155">
    <property type="term" value="F:phosphorelay sensor kinase activity"/>
    <property type="evidence" value="ECO:0007669"/>
    <property type="project" value="InterPro"/>
</dbReference>
<evidence type="ECO:0000256" key="8">
    <source>
        <dbReference type="ARBA" id="ARBA00023012"/>
    </source>
</evidence>
<dbReference type="SMART" id="SM00387">
    <property type="entry name" value="HATPase_c"/>
    <property type="match status" value="1"/>
</dbReference>
<evidence type="ECO:0000256" key="7">
    <source>
        <dbReference type="ARBA" id="ARBA00022840"/>
    </source>
</evidence>
<dbReference type="eggNOG" id="COG4191">
    <property type="taxonomic scope" value="Bacteria"/>
</dbReference>
<keyword evidence="7" id="KW-0067">ATP-binding</keyword>
<dbReference type="InterPro" id="IPR036097">
    <property type="entry name" value="HisK_dim/P_sf"/>
</dbReference>
<accession>A0A0A1YI09</accession>
<keyword evidence="9" id="KW-1133">Transmembrane helix</keyword>
<dbReference type="InterPro" id="IPR003661">
    <property type="entry name" value="HisK_dim/P_dom"/>
</dbReference>
<dbReference type="EMBL" id="AWSQ01000005">
    <property type="protein sequence ID" value="KFX68618.1"/>
    <property type="molecule type" value="Genomic_DNA"/>
</dbReference>
<organism evidence="11 12">
    <name type="scientific">Pseudomonas taeanensis MS-3</name>
    <dbReference type="NCBI Taxonomy" id="1395571"/>
    <lineage>
        <taxon>Bacteria</taxon>
        <taxon>Pseudomonadati</taxon>
        <taxon>Pseudomonadota</taxon>
        <taxon>Gammaproteobacteria</taxon>
        <taxon>Pseudomonadales</taxon>
        <taxon>Pseudomonadaceae</taxon>
        <taxon>Pseudomonas</taxon>
    </lineage>
</organism>
<name>A0A0A1YI09_9PSED</name>
<dbReference type="Pfam" id="PF00512">
    <property type="entry name" value="HisKA"/>
    <property type="match status" value="1"/>
</dbReference>
<evidence type="ECO:0000256" key="1">
    <source>
        <dbReference type="ARBA" id="ARBA00000085"/>
    </source>
</evidence>
<reference evidence="11 12" key="1">
    <citation type="journal article" date="2014" name="Genome Announc.">
        <title>Draft Genome Sequence of Petroleum Oil-Degrading Marine Bacterium Pseudomonas taeanensis Strain MS-3, Isolated from a Crude Oil-Contaminated Seashore.</title>
        <authorList>
            <person name="Lee S.Y."/>
            <person name="Kim S.H."/>
            <person name="Lee D.G."/>
            <person name="Shin S."/>
            <person name="Yun S.H."/>
            <person name="Choi C.W."/>
            <person name="Chung Y.H."/>
            <person name="Choi J.S."/>
            <person name="Kahng H.Y."/>
            <person name="Kim S.I."/>
        </authorList>
    </citation>
    <scope>NUCLEOTIDE SEQUENCE [LARGE SCALE GENOMIC DNA]</scope>
    <source>
        <strain evidence="11 12">MS-3</strain>
    </source>
</reference>
<evidence type="ECO:0000256" key="2">
    <source>
        <dbReference type="ARBA" id="ARBA00012438"/>
    </source>
</evidence>
<evidence type="ECO:0000256" key="9">
    <source>
        <dbReference type="SAM" id="Phobius"/>
    </source>
</evidence>
<keyword evidence="3" id="KW-0597">Phosphoprotein</keyword>
<dbReference type="InterPro" id="IPR004358">
    <property type="entry name" value="Sig_transdc_His_kin-like_C"/>
</dbReference>
<evidence type="ECO:0000256" key="4">
    <source>
        <dbReference type="ARBA" id="ARBA00022679"/>
    </source>
</evidence>
<evidence type="ECO:0000313" key="11">
    <source>
        <dbReference type="EMBL" id="KFX68618.1"/>
    </source>
</evidence>
<gene>
    <name evidence="11" type="ORF">TMS3_0118335</name>
</gene>
<dbReference type="PANTHER" id="PTHR43065:SF10">
    <property type="entry name" value="PEROXIDE STRESS-ACTIVATED HISTIDINE KINASE MAK3"/>
    <property type="match status" value="1"/>
</dbReference>
<proteinExistence type="predicted"/>
<dbReference type="STRING" id="1395571.TMS3_0118335"/>
<evidence type="ECO:0000256" key="3">
    <source>
        <dbReference type="ARBA" id="ARBA00022553"/>
    </source>
</evidence>
<keyword evidence="4" id="KW-0808">Transferase</keyword>
<keyword evidence="12" id="KW-1185">Reference proteome</keyword>
<dbReference type="SUPFAM" id="SSF55874">
    <property type="entry name" value="ATPase domain of HSP90 chaperone/DNA topoisomerase II/histidine kinase"/>
    <property type="match status" value="1"/>
</dbReference>
<dbReference type="InterPro" id="IPR005467">
    <property type="entry name" value="His_kinase_dom"/>
</dbReference>
<feature type="transmembrane region" description="Helical" evidence="9">
    <location>
        <begin position="34"/>
        <end position="59"/>
    </location>
</feature>
<dbReference type="AlphaFoldDB" id="A0A0A1YI09"/>
<protein>
    <recommendedName>
        <fullName evidence="2">histidine kinase</fullName>
        <ecNumber evidence="2">2.7.13.3</ecNumber>
    </recommendedName>
</protein>
<keyword evidence="8" id="KW-0902">Two-component regulatory system</keyword>
<evidence type="ECO:0000313" key="12">
    <source>
        <dbReference type="Proteomes" id="UP000030063"/>
    </source>
</evidence>